<dbReference type="HOGENOM" id="CLU_2262940_0_0_1"/>
<accession>C6HN19</accession>
<dbReference type="VEuPathDB" id="FungiDB:HCDG_07485"/>
<dbReference type="Proteomes" id="UP000002624">
    <property type="component" value="Unassembled WGS sequence"/>
</dbReference>
<organism evidence="2 3">
    <name type="scientific">Ajellomyces capsulatus (strain H143)</name>
    <name type="common">Darling's disease fungus</name>
    <name type="synonym">Histoplasma capsulatum</name>
    <dbReference type="NCBI Taxonomy" id="544712"/>
    <lineage>
        <taxon>Eukaryota</taxon>
        <taxon>Fungi</taxon>
        <taxon>Dikarya</taxon>
        <taxon>Ascomycota</taxon>
        <taxon>Pezizomycotina</taxon>
        <taxon>Eurotiomycetes</taxon>
        <taxon>Eurotiomycetidae</taxon>
        <taxon>Onygenales</taxon>
        <taxon>Ajellomycetaceae</taxon>
        <taxon>Histoplasma</taxon>
    </lineage>
</organism>
<dbReference type="OrthoDB" id="10445009at2759"/>
<name>C6HN19_AJECH</name>
<evidence type="ECO:0000313" key="2">
    <source>
        <dbReference type="EMBL" id="EER38616.1"/>
    </source>
</evidence>
<proteinExistence type="predicted"/>
<feature type="region of interest" description="Disordered" evidence="1">
    <location>
        <begin position="1"/>
        <end position="20"/>
    </location>
</feature>
<evidence type="ECO:0000256" key="1">
    <source>
        <dbReference type="SAM" id="MobiDB-lite"/>
    </source>
</evidence>
<sequence length="103" mass="11087">MQSSAAEAANTPGHANSSHSIRKVGASSFHSCNPLENYSFGPKIEESVGVLIKIVMFLGFSTMDFVPLNSSLYAVQLHSTSVRKCQMLTPSTLGTKLLQDVKL</sequence>
<reference evidence="3" key="1">
    <citation type="submission" date="2009-05" db="EMBL/GenBank/DDBJ databases">
        <title>The genome sequence of Ajellomyces capsulatus strain H143.</title>
        <authorList>
            <person name="Champion M."/>
            <person name="Cuomo C.A."/>
            <person name="Ma L.-J."/>
            <person name="Henn M.R."/>
            <person name="Sil A."/>
            <person name="Goldman B."/>
            <person name="Young S.K."/>
            <person name="Kodira C.D."/>
            <person name="Zeng Q."/>
            <person name="Koehrsen M."/>
            <person name="Alvarado L."/>
            <person name="Berlin A.M."/>
            <person name="Borenstein D."/>
            <person name="Chen Z."/>
            <person name="Engels R."/>
            <person name="Freedman E."/>
            <person name="Gellesch M."/>
            <person name="Goldberg J."/>
            <person name="Griggs A."/>
            <person name="Gujja S."/>
            <person name="Heiman D.I."/>
            <person name="Hepburn T.A."/>
            <person name="Howarth C."/>
            <person name="Jen D."/>
            <person name="Larson L."/>
            <person name="Lewis B."/>
            <person name="Mehta T."/>
            <person name="Park D."/>
            <person name="Pearson M."/>
            <person name="Roberts A."/>
            <person name="Saif S."/>
            <person name="Shea T.D."/>
            <person name="Shenoy N."/>
            <person name="Sisk P."/>
            <person name="Stolte C."/>
            <person name="Sykes S."/>
            <person name="Walk T."/>
            <person name="White J."/>
            <person name="Yandava C."/>
            <person name="Klein B."/>
            <person name="McEwen J.G."/>
            <person name="Puccia R."/>
            <person name="Goldman G.H."/>
            <person name="Felipe M.S."/>
            <person name="Nino-Vega G."/>
            <person name="San-Blas G."/>
            <person name="Taylor J.W."/>
            <person name="Mendoza L."/>
            <person name="Galagan J.E."/>
            <person name="Nusbaum C."/>
            <person name="Birren B.W."/>
        </authorList>
    </citation>
    <scope>NUCLEOTIDE SEQUENCE [LARGE SCALE GENOMIC DNA]</scope>
    <source>
        <strain evidence="3">H143</strain>
    </source>
</reference>
<dbReference type="EMBL" id="GG692431">
    <property type="protein sequence ID" value="EER38616.1"/>
    <property type="molecule type" value="Genomic_DNA"/>
</dbReference>
<protein>
    <submittedName>
        <fullName evidence="2">Uncharacterized protein</fullName>
    </submittedName>
</protein>
<gene>
    <name evidence="2" type="ORF">HCDG_07485</name>
</gene>
<dbReference type="AlphaFoldDB" id="C6HN19"/>
<evidence type="ECO:0000313" key="3">
    <source>
        <dbReference type="Proteomes" id="UP000002624"/>
    </source>
</evidence>